<dbReference type="Proteomes" id="UP000789366">
    <property type="component" value="Unassembled WGS sequence"/>
</dbReference>
<name>A0ACA9PMJ3_9GLOM</name>
<dbReference type="EMBL" id="CAJVPW010027574">
    <property type="protein sequence ID" value="CAG8715965.1"/>
    <property type="molecule type" value="Genomic_DNA"/>
</dbReference>
<comment type="caution">
    <text evidence="1">The sequence shown here is derived from an EMBL/GenBank/DDBJ whole genome shotgun (WGS) entry which is preliminary data.</text>
</comment>
<accession>A0ACA9PMJ3</accession>
<organism evidence="1 2">
    <name type="scientific">Cetraspora pellucida</name>
    <dbReference type="NCBI Taxonomy" id="1433469"/>
    <lineage>
        <taxon>Eukaryota</taxon>
        <taxon>Fungi</taxon>
        <taxon>Fungi incertae sedis</taxon>
        <taxon>Mucoromycota</taxon>
        <taxon>Glomeromycotina</taxon>
        <taxon>Glomeromycetes</taxon>
        <taxon>Diversisporales</taxon>
        <taxon>Gigasporaceae</taxon>
        <taxon>Cetraspora</taxon>
    </lineage>
</organism>
<feature type="non-terminal residue" evidence="1">
    <location>
        <position position="1"/>
    </location>
</feature>
<protein>
    <submittedName>
        <fullName evidence="1">14572_t:CDS:1</fullName>
    </submittedName>
</protein>
<gene>
    <name evidence="1" type="ORF">SPELUC_LOCUS12118</name>
</gene>
<sequence>DKISTFKSEAQLQNRIKHFWLESDDEILILQCDLSIVNSGCVKLAKFIIEQCRNEYLSADKFSENTKPIKHVCIILHVHRKNDTKPSFNFMCGWDLVTIETLEPQKHHLLDYLDGSMSQILDNTYKFEEIIEQELFWCLLCMRFQSPKSVDYIKFLYQQIPHHTTLIECLKTRSLEWLQENAPENWQFQVATNKTDLHLYSSFSIALQTYIRNLVRKPIAQLLCALERFSGLSSLFNNSRLEHDLYADETAVNLLTFWEKVFMDPKIINIEFMLDPRPDRYFIQNKNHDLVFPFSIYIMGQIDKFKRLYEEDLAMLEEKEENLDGSGELKATIIDDCIERFSANIMSAVPILKQPQLTEFAELYFKDFLSIFSPIHDDNEFLPWIIGHNMGQQIPNPFRLHVYWWDNSEIAITELQLSILCPTVIKEMLELEFEQSKEVTFERYLLEQIAKMMMEKLCTIDINDTNYIKNQLLIWQRDTTNILSLSSKLPNSFDNLAIHKLRIYNDLSKSLELQKLIEIRNLEKEKDNDEEVLSEQFIDIVFEMLYELQQTEDNISLQRSFTNRCLNTLPLESPIRLRLYEKIFTQEPLPLLSFPTIHRIFLTEYENDEIFFNLIDNPLEILEESERLQVIEGILSNKHPDSEITALCCDVIQTQIFSSYDFQKLSKYFLKATEILVTTDAKILQRISSIALLKAFVSKLWNFTSIKRSLTDPIEFEFENEEEFSINDFNQRLELQKPLIHSLMYYLLKSLRLLGFSIDDIKRFCGVQQQIMPWL</sequence>
<feature type="non-terminal residue" evidence="1">
    <location>
        <position position="775"/>
    </location>
</feature>
<evidence type="ECO:0000313" key="2">
    <source>
        <dbReference type="Proteomes" id="UP000789366"/>
    </source>
</evidence>
<reference evidence="1" key="1">
    <citation type="submission" date="2021-06" db="EMBL/GenBank/DDBJ databases">
        <authorList>
            <person name="Kallberg Y."/>
            <person name="Tangrot J."/>
            <person name="Rosling A."/>
        </authorList>
    </citation>
    <scope>NUCLEOTIDE SEQUENCE</scope>
    <source>
        <strain evidence="1">28 12/20/2015</strain>
    </source>
</reference>
<proteinExistence type="predicted"/>
<keyword evidence="2" id="KW-1185">Reference proteome</keyword>
<evidence type="ECO:0000313" key="1">
    <source>
        <dbReference type="EMBL" id="CAG8715965.1"/>
    </source>
</evidence>